<dbReference type="Proteomes" id="UP000304953">
    <property type="component" value="Unassembled WGS sequence"/>
</dbReference>
<accession>A0AC61RRN3</accession>
<gene>
    <name evidence="1" type="ORF">E5329_20115</name>
</gene>
<protein>
    <submittedName>
        <fullName evidence="1">Uncharacterized protein</fullName>
    </submittedName>
</protein>
<evidence type="ECO:0000313" key="1">
    <source>
        <dbReference type="EMBL" id="TGY91646.1"/>
    </source>
</evidence>
<name>A0AC61RRN3_9FIRM</name>
<keyword evidence="2" id="KW-1185">Reference proteome</keyword>
<dbReference type="EMBL" id="SRYA01000052">
    <property type="protein sequence ID" value="TGY91646.1"/>
    <property type="molecule type" value="Genomic_DNA"/>
</dbReference>
<comment type="caution">
    <text evidence="1">The sequence shown here is derived from an EMBL/GenBank/DDBJ whole genome shotgun (WGS) entry which is preliminary data.</text>
</comment>
<sequence>MENLVIKNSKATAGSRCTMCYRCISSCPHQAITLLGDTVVEQCRYERYVEK</sequence>
<reference evidence="1" key="1">
    <citation type="submission" date="2019-04" db="EMBL/GenBank/DDBJ databases">
        <title>Microbes associate with the intestines of laboratory mice.</title>
        <authorList>
            <person name="Navarre W."/>
            <person name="Wong E."/>
            <person name="Huang K."/>
            <person name="Tropini C."/>
            <person name="Ng K."/>
            <person name="Yu B."/>
        </authorList>
    </citation>
    <scope>NUCLEOTIDE SEQUENCE</scope>
    <source>
        <strain evidence="1">NM01_1-7b</strain>
    </source>
</reference>
<organism evidence="1 2">
    <name type="scientific">Petralouisia muris</name>
    <dbReference type="NCBI Taxonomy" id="3032872"/>
    <lineage>
        <taxon>Bacteria</taxon>
        <taxon>Bacillati</taxon>
        <taxon>Bacillota</taxon>
        <taxon>Clostridia</taxon>
        <taxon>Lachnospirales</taxon>
        <taxon>Lachnospiraceae</taxon>
        <taxon>Petralouisia</taxon>
    </lineage>
</organism>
<evidence type="ECO:0000313" key="2">
    <source>
        <dbReference type="Proteomes" id="UP000304953"/>
    </source>
</evidence>
<proteinExistence type="predicted"/>